<proteinExistence type="predicted"/>
<dbReference type="RefSeq" id="WP_075066032.1">
    <property type="nucleotide sequence ID" value="NZ_LKAJ02000001.1"/>
</dbReference>
<dbReference type="Gene3D" id="3.80.10.10">
    <property type="entry name" value="Ribonuclease Inhibitor"/>
    <property type="match status" value="1"/>
</dbReference>
<reference evidence="1" key="1">
    <citation type="submission" date="2015-09" db="EMBL/GenBank/DDBJ databases">
        <title>Draft Genome Sequences of Two Novel Amoeba-resistant Intranuclear Bacteria, Candidatus Berkiella cookevillensis and Candidatus Berkiella aquae.</title>
        <authorList>
            <person name="Mehari Y.T."/>
            <person name="Arivett B.A."/>
            <person name="Farone A.L."/>
            <person name="Gunderson J.H."/>
            <person name="Farone M.B."/>
        </authorList>
    </citation>
    <scope>NUCLEOTIDE SEQUENCE [LARGE SCALE GENOMIC DNA]</scope>
    <source>
        <strain evidence="1">HT99</strain>
    </source>
</reference>
<dbReference type="EMBL" id="LKAJ01000004">
    <property type="protein sequence ID" value="KRG21655.1"/>
    <property type="molecule type" value="Genomic_DNA"/>
</dbReference>
<reference evidence="2" key="2">
    <citation type="journal article" date="2016" name="Genome Announc.">
        <title>Draft Genome Sequences of Two Novel Amoeba-Resistant Intranuclear Bacteria, 'Candidatus Berkiella cookevillensis' and 'Candidatus Berkiella aquae'.</title>
        <authorList>
            <person name="Mehari Y.T."/>
            <person name="Arivett B.A."/>
            <person name="Farone A.L."/>
            <person name="Gunderson J.H."/>
            <person name="Farone M.B."/>
        </authorList>
    </citation>
    <scope>NUCLEOTIDE SEQUENCE</scope>
    <source>
        <strain evidence="2">HT99</strain>
    </source>
</reference>
<dbReference type="Proteomes" id="UP000051497">
    <property type="component" value="Unassembled WGS sequence"/>
</dbReference>
<evidence type="ECO:0000313" key="1">
    <source>
        <dbReference type="EMBL" id="KRG21655.1"/>
    </source>
</evidence>
<dbReference type="EMBL" id="LKAJ02000001">
    <property type="protein sequence ID" value="MCS5711583.1"/>
    <property type="molecule type" value="Genomic_DNA"/>
</dbReference>
<organism evidence="1">
    <name type="scientific">Candidatus Berkiella aquae</name>
    <dbReference type="NCBI Taxonomy" id="295108"/>
    <lineage>
        <taxon>Bacteria</taxon>
        <taxon>Pseudomonadati</taxon>
        <taxon>Pseudomonadota</taxon>
        <taxon>Gammaproteobacteria</taxon>
        <taxon>Candidatus Berkiellales</taxon>
        <taxon>Candidatus Berkiellaceae</taxon>
        <taxon>Candidatus Berkiella</taxon>
    </lineage>
</organism>
<evidence type="ECO:0000313" key="3">
    <source>
        <dbReference type="Proteomes" id="UP000051497"/>
    </source>
</evidence>
<dbReference type="SUPFAM" id="SSF52047">
    <property type="entry name" value="RNI-like"/>
    <property type="match status" value="1"/>
</dbReference>
<dbReference type="AlphaFoldDB" id="A0A0Q9YY37"/>
<evidence type="ECO:0000313" key="2">
    <source>
        <dbReference type="EMBL" id="MCS5711583.1"/>
    </source>
</evidence>
<dbReference type="STRING" id="295108.HT99x_01408"/>
<name>A0A0Q9YY37_9GAMM</name>
<sequence>MVSTQVWLQADGDISDLDFETLLKAMDHERSPRVQEVGVDYEGISEEQVKALIPAMTHNRLHYFEMAIEHWGHPALSANVIAAVSGNDKMTHVLLLLGNEHFYFRGDAITDEELMQIFHEKVTLHLESITDEQLTILIDQLKTNETKELSLTITQMEPEVAQHVAEMLRHKIPSIEKLSLSLGTQVSTVGQDIGDDFIVQFAALMQEGQNDLSDLATTASGYANSLLTQGKSWLSALTTPMTACMSLGPDLTGEEEADIKLQEKLKLGKLA</sequence>
<comment type="caution">
    <text evidence="1">The sequence shown here is derived from an EMBL/GenBank/DDBJ whole genome shotgun (WGS) entry which is preliminary data.</text>
</comment>
<reference evidence="2" key="3">
    <citation type="submission" date="2021-06" db="EMBL/GenBank/DDBJ databases">
        <title>Genomic Description and Analysis of Intracellular Bacteria, Candidatus Berkiella cookevillensis and Candidatus Berkiella aquae.</title>
        <authorList>
            <person name="Kidane D.T."/>
            <person name="Mehari Y.T."/>
            <person name="Rice F.C."/>
            <person name="Arivett B.A."/>
            <person name="Farone A.L."/>
            <person name="Berk S.G."/>
            <person name="Farone M.B."/>
        </authorList>
    </citation>
    <scope>NUCLEOTIDE SEQUENCE</scope>
    <source>
        <strain evidence="2">HT99</strain>
    </source>
</reference>
<protein>
    <submittedName>
        <fullName evidence="1">Uncharacterized protein</fullName>
    </submittedName>
</protein>
<dbReference type="InterPro" id="IPR032675">
    <property type="entry name" value="LRR_dom_sf"/>
</dbReference>
<gene>
    <name evidence="2" type="ORF">HT99x_009050</name>
    <name evidence="1" type="ORF">HT99x_01408</name>
</gene>
<accession>A0A0Q9YY37</accession>
<keyword evidence="3" id="KW-1185">Reference proteome</keyword>